<keyword evidence="2" id="KW-1185">Reference proteome</keyword>
<gene>
    <name evidence="1" type="ORF">ACFO3U_13905</name>
</gene>
<proteinExistence type="predicted"/>
<protein>
    <recommendedName>
        <fullName evidence="3">DUF4369 domain-containing protein</fullName>
    </recommendedName>
</protein>
<dbReference type="RefSeq" id="WP_379743751.1">
    <property type="nucleotide sequence ID" value="NZ_JBHSGW010000028.1"/>
</dbReference>
<sequence length="140" mass="16407">MNKLFLILIILFVKNCNCNHVEKYSFVNWNNEIKSFENISVNLGEFHFKPNVENCFCKGENITLKGKVQTVQMLQDPKKTLNSNVVIINSDFNTKIIDTLFVTKNDGDFYFSFDKKKVKNIIYKLEDKNFGVKFKISDFK</sequence>
<organism evidence="1 2">
    <name type="scientific">Flavobacterium ponti</name>
    <dbReference type="NCBI Taxonomy" id="665133"/>
    <lineage>
        <taxon>Bacteria</taxon>
        <taxon>Pseudomonadati</taxon>
        <taxon>Bacteroidota</taxon>
        <taxon>Flavobacteriia</taxon>
        <taxon>Flavobacteriales</taxon>
        <taxon>Flavobacteriaceae</taxon>
        <taxon>Flavobacterium</taxon>
    </lineage>
</organism>
<evidence type="ECO:0000313" key="1">
    <source>
        <dbReference type="EMBL" id="MFC4741092.1"/>
    </source>
</evidence>
<evidence type="ECO:0000313" key="2">
    <source>
        <dbReference type="Proteomes" id="UP001595885"/>
    </source>
</evidence>
<reference evidence="2" key="1">
    <citation type="journal article" date="2019" name="Int. J. Syst. Evol. Microbiol.">
        <title>The Global Catalogue of Microorganisms (GCM) 10K type strain sequencing project: providing services to taxonomists for standard genome sequencing and annotation.</title>
        <authorList>
            <consortium name="The Broad Institute Genomics Platform"/>
            <consortium name="The Broad Institute Genome Sequencing Center for Infectious Disease"/>
            <person name="Wu L."/>
            <person name="Ma J."/>
        </authorList>
    </citation>
    <scope>NUCLEOTIDE SEQUENCE [LARGE SCALE GENOMIC DNA]</scope>
    <source>
        <strain evidence="2">CCUG 50349</strain>
    </source>
</reference>
<dbReference type="Proteomes" id="UP001595885">
    <property type="component" value="Unassembled WGS sequence"/>
</dbReference>
<evidence type="ECO:0008006" key="3">
    <source>
        <dbReference type="Google" id="ProtNLM"/>
    </source>
</evidence>
<comment type="caution">
    <text evidence="1">The sequence shown here is derived from an EMBL/GenBank/DDBJ whole genome shotgun (WGS) entry which is preliminary data.</text>
</comment>
<dbReference type="EMBL" id="JBHSGW010000028">
    <property type="protein sequence ID" value="MFC4741092.1"/>
    <property type="molecule type" value="Genomic_DNA"/>
</dbReference>
<accession>A0ABV9P695</accession>
<name>A0ABV9P695_9FLAO</name>